<dbReference type="EMBL" id="VTWH01000002">
    <property type="protein sequence ID" value="KAA0970509.1"/>
    <property type="molecule type" value="Genomic_DNA"/>
</dbReference>
<dbReference type="OrthoDB" id="9798292at2"/>
<reference evidence="1 2" key="1">
    <citation type="submission" date="2019-08" db="EMBL/GenBank/DDBJ databases">
        <title>Aureimonas fodiniaquatilis sp. nov., isolated from a coal mine wastewater.</title>
        <authorList>
            <person name="Kim W."/>
        </authorList>
    </citation>
    <scope>NUCLEOTIDE SEQUENCE [LARGE SCALE GENOMIC DNA]</scope>
    <source>
        <strain evidence="1 2">CAU 1482</strain>
    </source>
</reference>
<dbReference type="Proteomes" id="UP000324738">
    <property type="component" value="Unassembled WGS sequence"/>
</dbReference>
<dbReference type="InterPro" id="IPR008320">
    <property type="entry name" value="UCP032025"/>
</dbReference>
<evidence type="ECO:0000313" key="2">
    <source>
        <dbReference type="Proteomes" id="UP000324738"/>
    </source>
</evidence>
<dbReference type="PIRSF" id="PIRSF032025">
    <property type="entry name" value="UCP032025"/>
    <property type="match status" value="1"/>
</dbReference>
<dbReference type="Pfam" id="PF07370">
    <property type="entry name" value="DUF1489"/>
    <property type="match status" value="1"/>
</dbReference>
<comment type="caution">
    <text evidence="1">The sequence shown here is derived from an EMBL/GenBank/DDBJ whole genome shotgun (WGS) entry which is preliminary data.</text>
</comment>
<gene>
    <name evidence="1" type="ORF">FPY71_08350</name>
</gene>
<dbReference type="RefSeq" id="WP_149299547.1">
    <property type="nucleotide sequence ID" value="NZ_VTWH01000002.1"/>
</dbReference>
<name>A0A5B0DZ79_9HYPH</name>
<proteinExistence type="predicted"/>
<sequence>MSLHIIKLCVGVETVEDLEAYVAERLELARRSGQAAEQSHVTRMTPRRTAEVLDGGSLYWVIKGQVQLRQPILRLDEFVDAEGIDRCRIVLDPVFIRTRWQPRRPFQGWRYLKPEDAPPDIAAEDDWSTTMPPQLQRELADLGLL</sequence>
<protein>
    <submittedName>
        <fullName evidence="1">DUF1489 family protein</fullName>
    </submittedName>
</protein>
<organism evidence="1 2">
    <name type="scientific">Aureimonas fodinaquatilis</name>
    <dbReference type="NCBI Taxonomy" id="2565783"/>
    <lineage>
        <taxon>Bacteria</taxon>
        <taxon>Pseudomonadati</taxon>
        <taxon>Pseudomonadota</taxon>
        <taxon>Alphaproteobacteria</taxon>
        <taxon>Hyphomicrobiales</taxon>
        <taxon>Aurantimonadaceae</taxon>
        <taxon>Aureimonas</taxon>
    </lineage>
</organism>
<accession>A0A5B0DZ79</accession>
<keyword evidence="2" id="KW-1185">Reference proteome</keyword>
<evidence type="ECO:0000313" key="1">
    <source>
        <dbReference type="EMBL" id="KAA0970509.1"/>
    </source>
</evidence>
<dbReference type="AlphaFoldDB" id="A0A5B0DZ79"/>